<dbReference type="Proteomes" id="UP000053555">
    <property type="component" value="Unassembled WGS sequence"/>
</dbReference>
<feature type="non-terminal residue" evidence="1">
    <location>
        <position position="81"/>
    </location>
</feature>
<protein>
    <submittedName>
        <fullName evidence="1">Putative ribonuclease H protein</fullName>
        <ecNumber evidence="1">3.1.27.-</ecNumber>
    </submittedName>
</protein>
<gene>
    <name evidence="1" type="ORF">glysoja_034625</name>
</gene>
<reference evidence="1" key="1">
    <citation type="submission" date="2014-07" db="EMBL/GenBank/DDBJ databases">
        <title>Identification of a novel salt tolerance gene in wild soybean by whole-genome sequencing.</title>
        <authorList>
            <person name="Lam H.-M."/>
            <person name="Qi X."/>
            <person name="Li M.-W."/>
            <person name="Liu X."/>
            <person name="Xie M."/>
            <person name="Ni M."/>
            <person name="Xu X."/>
        </authorList>
    </citation>
    <scope>NUCLEOTIDE SEQUENCE [LARGE SCALE GENOMIC DNA]</scope>
    <source>
        <tissue evidence="1">Root</tissue>
    </source>
</reference>
<proteinExistence type="predicted"/>
<dbReference type="PANTHER" id="PTHR33116">
    <property type="entry name" value="REVERSE TRANSCRIPTASE ZINC-BINDING DOMAIN-CONTAINING PROTEIN-RELATED-RELATED"/>
    <property type="match status" value="1"/>
</dbReference>
<dbReference type="AlphaFoldDB" id="A0A0B2P315"/>
<dbReference type="GO" id="GO:0016787">
    <property type="term" value="F:hydrolase activity"/>
    <property type="evidence" value="ECO:0007669"/>
    <property type="project" value="UniProtKB-KW"/>
</dbReference>
<dbReference type="PANTHER" id="PTHR33116:SF78">
    <property type="entry name" value="OS12G0587133 PROTEIN"/>
    <property type="match status" value="1"/>
</dbReference>
<name>A0A0B2P315_GLYSO</name>
<feature type="non-terminal residue" evidence="1">
    <location>
        <position position="1"/>
    </location>
</feature>
<dbReference type="EC" id="3.1.27.-" evidence="1"/>
<organism evidence="1">
    <name type="scientific">Glycine soja</name>
    <name type="common">Wild soybean</name>
    <dbReference type="NCBI Taxonomy" id="3848"/>
    <lineage>
        <taxon>Eukaryota</taxon>
        <taxon>Viridiplantae</taxon>
        <taxon>Streptophyta</taxon>
        <taxon>Embryophyta</taxon>
        <taxon>Tracheophyta</taxon>
        <taxon>Spermatophyta</taxon>
        <taxon>Magnoliopsida</taxon>
        <taxon>eudicotyledons</taxon>
        <taxon>Gunneridae</taxon>
        <taxon>Pentapetalae</taxon>
        <taxon>rosids</taxon>
        <taxon>fabids</taxon>
        <taxon>Fabales</taxon>
        <taxon>Fabaceae</taxon>
        <taxon>Papilionoideae</taxon>
        <taxon>50 kb inversion clade</taxon>
        <taxon>NPAAA clade</taxon>
        <taxon>indigoferoid/millettioid clade</taxon>
        <taxon>Phaseoleae</taxon>
        <taxon>Glycine</taxon>
        <taxon>Glycine subgen. Soja</taxon>
    </lineage>
</organism>
<sequence length="81" mass="9571">LSFFKIPQRIVDKLVSLQRTFMWGGNQHHNRISWVKWADICTPKIDGGLGIKDLSKFNTALRGRWIWDLVSKHKQLWARIL</sequence>
<keyword evidence="1" id="KW-0378">Hydrolase</keyword>
<dbReference type="EMBL" id="KN670688">
    <property type="protein sequence ID" value="KHN01924.1"/>
    <property type="molecule type" value="Genomic_DNA"/>
</dbReference>
<accession>A0A0B2P315</accession>
<evidence type="ECO:0000313" key="1">
    <source>
        <dbReference type="EMBL" id="KHN01924.1"/>
    </source>
</evidence>